<evidence type="ECO:0000256" key="3">
    <source>
        <dbReference type="ARBA" id="ARBA00022729"/>
    </source>
</evidence>
<keyword evidence="3 5" id="KW-0732">Signal</keyword>
<feature type="domain" description="MucB/RseB C-terminal" evidence="7">
    <location>
        <begin position="220"/>
        <end position="311"/>
    </location>
</feature>
<sequence>MFKKLFLTSVFWIANSFATAYASSPIDQIIADLNHMKTAFQQQNYTMLFTYGEDNLHFSLNYRHAYADHKHYAQLLYLDGPRTEIWQRDNTISYFSANYAPFSIRSDKIIDSLPNIVYSDFKQLAQYYDFVPLGKDRIANRIANVIKLMPKDEFRYAYTIWIDEQNSLPLRGEIVDRSGDALSQFKVIDLSMLEDTTSLTEPADKMIQPPAITIYSPNTTDYNWKPSWLPKGFKLVKFHSDGLSPSIQTQLYSDGLFSFSLYLLEQKDMPINESWRQGVETLYTEVVNGKTVVLVGEIPLTTARRIVQDIEFKQDNK</sequence>
<dbReference type="RefSeq" id="WP_039136966.1">
    <property type="nucleotide sequence ID" value="NZ_JPXY01000059.1"/>
</dbReference>
<comment type="similarity">
    <text evidence="2">Belongs to the RseB family.</text>
</comment>
<dbReference type="Proteomes" id="UP000030418">
    <property type="component" value="Unassembled WGS sequence"/>
</dbReference>
<feature type="signal peptide" evidence="5">
    <location>
        <begin position="1"/>
        <end position="22"/>
    </location>
</feature>
<dbReference type="GO" id="GO:0045152">
    <property type="term" value="F:antisigma factor binding"/>
    <property type="evidence" value="ECO:0007669"/>
    <property type="project" value="TreeGrafter"/>
</dbReference>
<dbReference type="InterPro" id="IPR033434">
    <property type="entry name" value="MucB/RseB_N"/>
</dbReference>
<accession>A0A0A2XXP2</accession>
<dbReference type="InterPro" id="IPR005588">
    <property type="entry name" value="MucB_RseB"/>
</dbReference>
<evidence type="ECO:0000313" key="9">
    <source>
        <dbReference type="Proteomes" id="UP000030418"/>
    </source>
</evidence>
<dbReference type="PANTHER" id="PTHR38782:SF1">
    <property type="entry name" value="SIGMA-E FACTOR REGULATORY PROTEIN RSEB"/>
    <property type="match status" value="1"/>
</dbReference>
<feature type="domain" description="MucB/RseB N-terminal" evidence="6">
    <location>
        <begin position="33"/>
        <end position="196"/>
    </location>
</feature>
<dbReference type="Pfam" id="PF03888">
    <property type="entry name" value="MucB_RseB"/>
    <property type="match status" value="1"/>
</dbReference>
<dbReference type="EMBL" id="JPXY01000059">
    <property type="protein sequence ID" value="KGQ30034.1"/>
    <property type="molecule type" value="Genomic_DNA"/>
</dbReference>
<proteinExistence type="inferred from homology"/>
<dbReference type="Gene3D" id="2.50.20.10">
    <property type="entry name" value="Lipoprotein localisation LolA/LolB/LppX"/>
    <property type="match status" value="1"/>
</dbReference>
<evidence type="ECO:0000259" key="6">
    <source>
        <dbReference type="Pfam" id="PF03888"/>
    </source>
</evidence>
<dbReference type="CDD" id="cd16327">
    <property type="entry name" value="RseB"/>
    <property type="match status" value="1"/>
</dbReference>
<dbReference type="GO" id="GO:0032885">
    <property type="term" value="P:regulation of polysaccharide biosynthetic process"/>
    <property type="evidence" value="ECO:0007669"/>
    <property type="project" value="TreeGrafter"/>
</dbReference>
<dbReference type="Gene3D" id="3.30.200.100">
    <property type="entry name" value="MucB/RseB, C-terminal domain"/>
    <property type="match status" value="1"/>
</dbReference>
<comment type="caution">
    <text evidence="8">The sequence shown here is derived from an EMBL/GenBank/DDBJ whole genome shotgun (WGS) entry which is preliminary data.</text>
</comment>
<comment type="subcellular location">
    <subcellularLocation>
        <location evidence="1">Periplasm</location>
    </subcellularLocation>
</comment>
<feature type="chain" id="PRO_5001996942" evidence="5">
    <location>
        <begin position="23"/>
        <end position="317"/>
    </location>
</feature>
<evidence type="ECO:0000256" key="4">
    <source>
        <dbReference type="ARBA" id="ARBA00022764"/>
    </source>
</evidence>
<dbReference type="AlphaFoldDB" id="A0A0A2XXP2"/>
<evidence type="ECO:0000256" key="2">
    <source>
        <dbReference type="ARBA" id="ARBA00008150"/>
    </source>
</evidence>
<keyword evidence="4" id="KW-0574">Periplasm</keyword>
<evidence type="ECO:0000256" key="5">
    <source>
        <dbReference type="SAM" id="SignalP"/>
    </source>
</evidence>
<dbReference type="Pfam" id="PF17188">
    <property type="entry name" value="MucB_RseB_C"/>
    <property type="match status" value="1"/>
</dbReference>
<dbReference type="InterPro" id="IPR038484">
    <property type="entry name" value="MucB/RseB_C_sf"/>
</dbReference>
<dbReference type="GO" id="GO:0030288">
    <property type="term" value="C:outer membrane-bounded periplasmic space"/>
    <property type="evidence" value="ECO:0007669"/>
    <property type="project" value="TreeGrafter"/>
</dbReference>
<evidence type="ECO:0000256" key="1">
    <source>
        <dbReference type="ARBA" id="ARBA00004418"/>
    </source>
</evidence>
<evidence type="ECO:0000313" key="8">
    <source>
        <dbReference type="EMBL" id="KGQ30034.1"/>
    </source>
</evidence>
<name>A0A0A2XXP2_9PAST</name>
<protein>
    <submittedName>
        <fullName evidence="8">Negative regulator of sigmaE</fullName>
    </submittedName>
</protein>
<keyword evidence="9" id="KW-1185">Reference proteome</keyword>
<dbReference type="PIRSF" id="PIRSF005427">
    <property type="entry name" value="RseB"/>
    <property type="match status" value="1"/>
</dbReference>
<reference evidence="8 9" key="1">
    <citation type="submission" date="2014-08" db="EMBL/GenBank/DDBJ databases">
        <title>Chaperone-usher fimbriae in a diverse selection of Gallibacterium genomes.</title>
        <authorList>
            <person name="Kudirkiene E."/>
            <person name="Bager R.J."/>
            <person name="Johnson T.J."/>
            <person name="Bojesen A.M."/>
        </authorList>
    </citation>
    <scope>NUCLEOTIDE SEQUENCE [LARGE SCALE GENOMIC DNA]</scope>
    <source>
        <strain evidence="8 9">CCM5976</strain>
    </source>
</reference>
<dbReference type="PANTHER" id="PTHR38782">
    <property type="match status" value="1"/>
</dbReference>
<organism evidence="8 9">
    <name type="scientific">Gallibacterium genomosp. 2</name>
    <dbReference type="NCBI Taxonomy" id="155517"/>
    <lineage>
        <taxon>Bacteria</taxon>
        <taxon>Pseudomonadati</taxon>
        <taxon>Pseudomonadota</taxon>
        <taxon>Gammaproteobacteria</taxon>
        <taxon>Pasteurellales</taxon>
        <taxon>Pasteurellaceae</taxon>
        <taxon>Gallibacterium</taxon>
    </lineage>
</organism>
<evidence type="ECO:0000259" key="7">
    <source>
        <dbReference type="Pfam" id="PF17188"/>
    </source>
</evidence>
<dbReference type="InterPro" id="IPR033436">
    <property type="entry name" value="MucB/RseB_C"/>
</dbReference>
<gene>
    <name evidence="8" type="ORF">P375_11125</name>
</gene>